<name>X1UUX9_9ZZZZ</name>
<comment type="caution">
    <text evidence="2">The sequence shown here is derived from an EMBL/GenBank/DDBJ whole genome shotgun (WGS) entry which is preliminary data.</text>
</comment>
<accession>X1UUX9</accession>
<dbReference type="InterPro" id="IPR013024">
    <property type="entry name" value="GGCT-like"/>
</dbReference>
<dbReference type="Gene3D" id="3.10.490.10">
    <property type="entry name" value="Gamma-glutamyl cyclotransferase-like"/>
    <property type="match status" value="1"/>
</dbReference>
<evidence type="ECO:0000259" key="1">
    <source>
        <dbReference type="Pfam" id="PF06094"/>
    </source>
</evidence>
<evidence type="ECO:0000313" key="2">
    <source>
        <dbReference type="EMBL" id="GAI96159.1"/>
    </source>
</evidence>
<gene>
    <name evidence="2" type="ORF">S12H4_38929</name>
</gene>
<dbReference type="InterPro" id="IPR009288">
    <property type="entry name" value="AIG2-like_dom"/>
</dbReference>
<dbReference type="Pfam" id="PF06094">
    <property type="entry name" value="GGACT"/>
    <property type="match status" value="1"/>
</dbReference>
<dbReference type="EMBL" id="BARW01023481">
    <property type="protein sequence ID" value="GAI96159.1"/>
    <property type="molecule type" value="Genomic_DNA"/>
</dbReference>
<proteinExistence type="predicted"/>
<dbReference type="AlphaFoldDB" id="X1UUX9"/>
<dbReference type="InterPro" id="IPR036568">
    <property type="entry name" value="GGCT-like_sf"/>
</dbReference>
<sequence>MKNNSHSQPLTTLVAYGTFITNNLWKNYENVEVCLVKNYRRILPPENWFPYVLPDINAQFWGLKFEVNFDQLNQLDKFEGLDMGFFYRKIIKILLMNNSEIMVEIYIPTEKIIELENLSLDLDIEDRWKLEIKKHPDIIKQFPLLIL</sequence>
<dbReference type="CDD" id="cd06661">
    <property type="entry name" value="GGCT_like"/>
    <property type="match status" value="1"/>
</dbReference>
<feature type="domain" description="Gamma-glutamylcyclotransferase AIG2-like" evidence="1">
    <location>
        <begin position="15"/>
        <end position="110"/>
    </location>
</feature>
<dbReference type="SUPFAM" id="SSF110857">
    <property type="entry name" value="Gamma-glutamyl cyclotransferase-like"/>
    <property type="match status" value="1"/>
</dbReference>
<organism evidence="2">
    <name type="scientific">marine sediment metagenome</name>
    <dbReference type="NCBI Taxonomy" id="412755"/>
    <lineage>
        <taxon>unclassified sequences</taxon>
        <taxon>metagenomes</taxon>
        <taxon>ecological metagenomes</taxon>
    </lineage>
</organism>
<protein>
    <recommendedName>
        <fullName evidence="1">Gamma-glutamylcyclotransferase AIG2-like domain-containing protein</fullName>
    </recommendedName>
</protein>
<reference evidence="2" key="1">
    <citation type="journal article" date="2014" name="Front. Microbiol.">
        <title>High frequency of phylogenetically diverse reductive dehalogenase-homologous genes in deep subseafloor sedimentary metagenomes.</title>
        <authorList>
            <person name="Kawai M."/>
            <person name="Futagami T."/>
            <person name="Toyoda A."/>
            <person name="Takaki Y."/>
            <person name="Nishi S."/>
            <person name="Hori S."/>
            <person name="Arai W."/>
            <person name="Tsubouchi T."/>
            <person name="Morono Y."/>
            <person name="Uchiyama I."/>
            <person name="Ito T."/>
            <person name="Fujiyama A."/>
            <person name="Inagaki F."/>
            <person name="Takami H."/>
        </authorList>
    </citation>
    <scope>NUCLEOTIDE SEQUENCE</scope>
    <source>
        <strain evidence="2">Expedition CK06-06</strain>
    </source>
</reference>